<evidence type="ECO:0000313" key="2">
    <source>
        <dbReference type="EMBL" id="CZR58512.1"/>
    </source>
</evidence>
<keyword evidence="1" id="KW-0472">Membrane</keyword>
<evidence type="ECO:0000256" key="1">
    <source>
        <dbReference type="SAM" id="Phobius"/>
    </source>
</evidence>
<protein>
    <submittedName>
        <fullName evidence="2">Uncharacterized protein</fullName>
    </submittedName>
</protein>
<organism evidence="2 3">
    <name type="scientific">Phialocephala subalpina</name>
    <dbReference type="NCBI Taxonomy" id="576137"/>
    <lineage>
        <taxon>Eukaryota</taxon>
        <taxon>Fungi</taxon>
        <taxon>Dikarya</taxon>
        <taxon>Ascomycota</taxon>
        <taxon>Pezizomycotina</taxon>
        <taxon>Leotiomycetes</taxon>
        <taxon>Helotiales</taxon>
        <taxon>Mollisiaceae</taxon>
        <taxon>Phialocephala</taxon>
        <taxon>Phialocephala fortinii species complex</taxon>
    </lineage>
</organism>
<reference evidence="2 3" key="1">
    <citation type="submission" date="2016-03" db="EMBL/GenBank/DDBJ databases">
        <authorList>
            <person name="Ploux O."/>
        </authorList>
    </citation>
    <scope>NUCLEOTIDE SEQUENCE [LARGE SCALE GENOMIC DNA]</scope>
    <source>
        <strain evidence="2 3">UAMH 11012</strain>
    </source>
</reference>
<evidence type="ECO:0000313" key="3">
    <source>
        <dbReference type="Proteomes" id="UP000184330"/>
    </source>
</evidence>
<sequence length="367" mass="41321">MPSSSSEPKIPTHIGSTRTQMGILFGFVAIFLVIGASYSIIWRMYNKREERQEAERKQALLDRGFGPLGGVKKVETGGGDGMESACDFDYERFPLKYHCSILDDVLANQRQHKGLPRELTLSKPFSAYTIRMAEAPPDESADIAQQLEDATLHKNVTSSKKNAALLKENMAWSSCTPSEFEESKDCCPELQALAAPKAGHMITLSTMNIWEHDADDVAAKALTNYETFSQNSLSEIPPGAQSITPLREVTTRESRLLMRAKPWPIVARMRQNVEEQRWRSRLGKLAVTFWPRKKALGTDLENKEELEREIGSLDFRELDKIGREERERKAAFTQRLTMGLSGGIWLIAPMLIMVLHPTRNVSLITNP</sequence>
<feature type="transmembrane region" description="Helical" evidence="1">
    <location>
        <begin position="20"/>
        <end position="41"/>
    </location>
</feature>
<dbReference type="Proteomes" id="UP000184330">
    <property type="component" value="Unassembled WGS sequence"/>
</dbReference>
<dbReference type="AlphaFoldDB" id="A0A1L7X0G5"/>
<accession>A0A1L7X0G5</accession>
<keyword evidence="1" id="KW-1133">Transmembrane helix</keyword>
<gene>
    <name evidence="2" type="ORF">PAC_08404</name>
</gene>
<dbReference type="OrthoDB" id="3436553at2759"/>
<keyword evidence="1" id="KW-0812">Transmembrane</keyword>
<dbReference type="EMBL" id="FJOG01000012">
    <property type="protein sequence ID" value="CZR58512.1"/>
    <property type="molecule type" value="Genomic_DNA"/>
</dbReference>
<proteinExistence type="predicted"/>
<keyword evidence="3" id="KW-1185">Reference proteome</keyword>
<feature type="transmembrane region" description="Helical" evidence="1">
    <location>
        <begin position="336"/>
        <end position="355"/>
    </location>
</feature>
<name>A0A1L7X0G5_9HELO</name>